<gene>
    <name evidence="2" type="ORF">UFOPK3772_03593</name>
</gene>
<organism evidence="2">
    <name type="scientific">freshwater metagenome</name>
    <dbReference type="NCBI Taxonomy" id="449393"/>
    <lineage>
        <taxon>unclassified sequences</taxon>
        <taxon>metagenomes</taxon>
        <taxon>ecological metagenomes</taxon>
    </lineage>
</organism>
<feature type="compositionally biased region" description="Low complexity" evidence="1">
    <location>
        <begin position="15"/>
        <end position="28"/>
    </location>
</feature>
<feature type="region of interest" description="Disordered" evidence="1">
    <location>
        <begin position="79"/>
        <end position="107"/>
    </location>
</feature>
<evidence type="ECO:0000313" key="2">
    <source>
        <dbReference type="EMBL" id="CAB4974132.1"/>
    </source>
</evidence>
<reference evidence="2" key="1">
    <citation type="submission" date="2020-05" db="EMBL/GenBank/DDBJ databases">
        <authorList>
            <person name="Chiriac C."/>
            <person name="Salcher M."/>
            <person name="Ghai R."/>
            <person name="Kavagutti S V."/>
        </authorList>
    </citation>
    <scope>NUCLEOTIDE SEQUENCE</scope>
</reference>
<protein>
    <submittedName>
        <fullName evidence="2">Unannotated protein</fullName>
    </submittedName>
</protein>
<sequence length="107" mass="10784">MAAAIGGDDQPGRTAAAGTADGDGIGLDADGYQSAGNVMPVAGTEEELDPTRRLKWLGVIEVGNDEIGDVVVIEIDRFPPGVDTDDRGGGGGSFGIAADEDRLVKAA</sequence>
<name>A0A6J7M3P5_9ZZZZ</name>
<accession>A0A6J7M3P5</accession>
<dbReference type="EMBL" id="CAFBNE010000240">
    <property type="protein sequence ID" value="CAB4974132.1"/>
    <property type="molecule type" value="Genomic_DNA"/>
</dbReference>
<evidence type="ECO:0000256" key="1">
    <source>
        <dbReference type="SAM" id="MobiDB-lite"/>
    </source>
</evidence>
<feature type="region of interest" description="Disordered" evidence="1">
    <location>
        <begin position="1"/>
        <end position="28"/>
    </location>
</feature>
<proteinExistence type="predicted"/>
<dbReference type="AlphaFoldDB" id="A0A6J7M3P5"/>